<feature type="disulfide bond" evidence="33">
    <location>
        <begin position="223"/>
        <end position="252"/>
    </location>
</feature>
<keyword evidence="29 33" id="KW-0899">Viral immunoevasion</keyword>
<evidence type="ECO:0000256" key="29">
    <source>
        <dbReference type="ARBA" id="ARBA00023280"/>
    </source>
</evidence>
<dbReference type="GO" id="GO:0016020">
    <property type="term" value="C:membrane"/>
    <property type="evidence" value="ECO:0007669"/>
    <property type="project" value="UniProtKB-UniRule"/>
</dbReference>
<evidence type="ECO:0000256" key="8">
    <source>
        <dbReference type="ARBA" id="ARBA00022510"/>
    </source>
</evidence>
<keyword evidence="21 33" id="KW-1164">Virus endocytosis by host</keyword>
<evidence type="ECO:0000256" key="14">
    <source>
        <dbReference type="ARBA" id="ARBA00022692"/>
    </source>
</evidence>
<evidence type="ECO:0000256" key="19">
    <source>
        <dbReference type="ARBA" id="ARBA00022870"/>
    </source>
</evidence>
<feature type="region of interest" description="Fusion peptide" evidence="33">
    <location>
        <begin position="516"/>
        <end position="536"/>
    </location>
</feature>
<dbReference type="GO" id="GO:0044175">
    <property type="term" value="C:host cell endosome membrane"/>
    <property type="evidence" value="ECO:0007669"/>
    <property type="project" value="UniProtKB-SubCell"/>
</dbReference>
<feature type="region of interest" description="Immunosuppression" evidence="33">
    <location>
        <begin position="578"/>
        <end position="596"/>
    </location>
</feature>
<comment type="PTM">
    <text evidence="33">Highly glycosylated by host. The high number of glycan on the protein is reffered to as 'glycan shield' because it contributes to hide protein sequence from adaptive immune system.</text>
</comment>
<keyword evidence="27 33" id="KW-1015">Disulfide bond</keyword>
<evidence type="ECO:0000313" key="38">
    <source>
        <dbReference type="EMBL" id="ACE66142.1"/>
    </source>
</evidence>
<keyword evidence="31 33" id="KW-1160">Virus entry into host cell</keyword>
<feature type="disulfide bond" evidence="33">
    <location>
        <begin position="233"/>
        <end position="244"/>
    </location>
</feature>
<comment type="subunit">
    <text evidence="32">The mature envelope protein (Env) consists of a homotrimer of non-covalently associated gp120-gp41 heterodimers. The resulting complex protrudes from the virus surface as a spike. There seems to be as few as 10 spikes on the average virion. Interacts with host CD4, CCR5 and CXCR4. Gp120 also interacts with the C-type lectins CD209/DC-SIGN and CLEC4M/DC-SIGNR (collectively referred to as DC-SIGN(R)). Gp120 and gp41 interact with GalCer. Gp120 interacts with host ITGA4/ITGB7 complex; on CD4+ T-cells, this interaction results in rapid activation of integrin ITGAL/LFA-1, which facilitates efficient cell-to-cell spreading of HIV-1. Gp120 interacts with cell-associated heparan sulfate; this interaction increases virus infectivity on permissive cells and may be involved in infection of CD4- cells.</text>
</comment>
<keyword evidence="15 33" id="KW-0053">Apoptosis</keyword>
<keyword evidence="8 33" id="KW-1170">Fusion of virus membrane with host endosomal membrane</keyword>
<feature type="region of interest" description="MPER; binding to GalCer" evidence="33">
    <location>
        <begin position="666"/>
        <end position="687"/>
    </location>
</feature>
<evidence type="ECO:0000256" key="20">
    <source>
        <dbReference type="ARBA" id="ARBA00022879"/>
    </source>
</evidence>
<feature type="region of interest" description="CD4-binding loop" evidence="33">
    <location>
        <begin position="366"/>
        <end position="376"/>
    </location>
</feature>
<keyword evidence="22 33" id="KW-1133">Transmembrane helix</keyword>
<keyword evidence="28 33" id="KW-0325">Glycoprotein</keyword>
<evidence type="ECO:0000256" key="6">
    <source>
        <dbReference type="ARBA" id="ARBA00004650"/>
    </source>
</evidence>
<comment type="miscellaneous">
    <text evidence="33">Inhibitors targeting HIV-1 viral envelope proteins are used as antiretroviral drugs. Attachment of virions to the cell surface via non-specific interactions and CD4 binding can be blocked by inhibitors that include cyanovirin-N, cyclotriazadisulfonamide analogs, PRO 2000, TNX 355 and PRO 542. In addition, BMS 806 can block CD4-induced conformational changes. Env interactions with the coreceptor molecules can be targeted by CCR5 antagonists including SCH-D, maraviroc (UK 427857) and aplaviroc (GW 873140), and the CXCR4 antagonist AMD 070. Fusion of viral and cellular membranes can be inhibited by peptides such as enfuvirtide and tifuvirtide (T 1249). Resistance to inhibitors associated with mutations in Env are observed. Most of the time, single mutations confer only a modest reduction in drug susceptibility. Combination of several mutations is usually required to develop a high-level drug resistance.</text>
</comment>
<evidence type="ECO:0000256" key="12">
    <source>
        <dbReference type="ARBA" id="ARBA00022595"/>
    </source>
</evidence>
<feature type="region of interest" description="V4" evidence="33">
    <location>
        <begin position="387"/>
        <end position="420"/>
    </location>
</feature>
<comment type="subcellular location">
    <subcellularLocation>
        <location evidence="3">Host cell membrane</location>
        <topology evidence="3">Peripheral membrane protein</topology>
    </subcellularLocation>
    <subcellularLocation>
        <location evidence="1">Host cell membrane</location>
        <topology evidence="1">Single-pass type I membrane protein</topology>
    </subcellularLocation>
    <subcellularLocation>
        <location evidence="2">Host endosome membrane</location>
        <topology evidence="2">Peripheral membrane protein</topology>
    </subcellularLocation>
    <subcellularLocation>
        <location evidence="5">Host endosome membrane</location>
        <topology evidence="5">Single-pass type I membrane protein</topology>
    </subcellularLocation>
    <subcellularLocation>
        <location evidence="6">Virion membrane</location>
        <topology evidence="6">Peripheral membrane protein</topology>
    </subcellularLocation>
    <subcellularLocation>
        <location evidence="4">Virion membrane</location>
        <topology evidence="4">Single-pass type I membrane protein</topology>
    </subcellularLocation>
</comment>
<comment type="function">
    <text evidence="33">Transmembrane protein gp41: Acts as a class I viral fusion protein. Under the current model, the protein has at least 3 conformational states: pre-fusion native state, pre-hairpin intermediate state, and post-fusion hairpin state. During fusion of viral and target intracellular membranes, the coiled coil regions (heptad repeats) assume a trimer-of-hairpins structure, positioning the fusion peptide in close proximity to the C-terminal region of the ectodomain. The formation of this structure appears to drive apposition and subsequent fusion of viral and target cell membranes. Complete fusion occurs in host cell endosomes and is dynamin-dependent, however some lipid transfer might occur at the plasma membrane. The virus undergoes clathrin-dependent internalization long before endosomal fusion, thus minimizing the surface exposure of conserved viral epitopes during fusion and reducing the efficacy of inhibitors targeting these epitopes. Membranes fusion leads to delivery of the nucleocapsid into the cytoplasm.</text>
</comment>
<evidence type="ECO:0000256" key="26">
    <source>
        <dbReference type="ARBA" id="ARBA00023139"/>
    </source>
</evidence>
<evidence type="ECO:0000256" key="33">
    <source>
        <dbReference type="HAMAP-Rule" id="MF_04083"/>
    </source>
</evidence>
<dbReference type="GO" id="GO:0020002">
    <property type="term" value="C:host cell plasma membrane"/>
    <property type="evidence" value="ECO:0007669"/>
    <property type="project" value="UniProtKB-SubCell"/>
</dbReference>
<evidence type="ECO:0000256" key="1">
    <source>
        <dbReference type="ARBA" id="ARBA00004402"/>
    </source>
</evidence>
<feature type="disulfide bond" evidence="33">
    <location>
        <begin position="53"/>
        <end position="73"/>
    </location>
</feature>
<keyword evidence="20 33" id="KW-0261">Viral envelope protein</keyword>
<feature type="disulfide bond" evidence="33">
    <location>
        <begin position="380"/>
        <end position="447"/>
    </location>
</feature>
<evidence type="ECO:0000256" key="27">
    <source>
        <dbReference type="ARBA" id="ARBA00023157"/>
    </source>
</evidence>
<feature type="disulfide bond" evidence="33">
    <location>
        <begin position="387"/>
        <end position="420"/>
    </location>
</feature>
<dbReference type="GO" id="GO:0019062">
    <property type="term" value="P:virion attachment to host cell"/>
    <property type="evidence" value="ECO:0007669"/>
    <property type="project" value="UniProtKB-UniRule"/>
</dbReference>
<evidence type="ECO:0000256" key="7">
    <source>
        <dbReference type="ARBA" id="ARBA00022506"/>
    </source>
</evidence>
<comment type="domain">
    <text evidence="33">The CD4-binding region is targeted by the antibody b12.</text>
</comment>
<dbReference type="GO" id="GO:0019082">
    <property type="term" value="P:viral protein processing"/>
    <property type="evidence" value="ECO:0007669"/>
    <property type="project" value="UniProtKB-UniRule"/>
</dbReference>
<dbReference type="InterPro" id="IPR037527">
    <property type="entry name" value="Gp160"/>
</dbReference>
<keyword evidence="18 33" id="KW-0946">Virion</keyword>
<dbReference type="FunFam" id="1.20.5.490:FF:000001">
    <property type="entry name" value="Envelope glycoprotein gp160"/>
    <property type="match status" value="1"/>
</dbReference>
<dbReference type="GO" id="GO:0052031">
    <property type="term" value="P:symbiont-mediated perturbation of host defense response"/>
    <property type="evidence" value="ECO:0007669"/>
    <property type="project" value="UniProtKB-UniRule"/>
</dbReference>
<comment type="similarity">
    <text evidence="33">Belongs to the HIV-1 env protein family.</text>
</comment>
<protein>
    <recommendedName>
        <fullName evidence="33">Envelope glycoprotein gp160</fullName>
    </recommendedName>
    <alternativeName>
        <fullName evidence="33">Env polyprotein</fullName>
    </alternativeName>
    <component>
        <recommendedName>
            <fullName evidence="33">Surface protein gp120</fullName>
            <shortName evidence="33">SU</shortName>
        </recommendedName>
        <alternativeName>
            <fullName evidence="33">Glycoprotein 120</fullName>
            <shortName evidence="33">gp120</shortName>
        </alternativeName>
    </component>
    <component>
        <recommendedName>
            <fullName evidence="33">Transmembrane protein gp41</fullName>
            <shortName evidence="33">TM</shortName>
        </recommendedName>
        <alternativeName>
            <fullName evidence="33">Glycoprotein 41</fullName>
            <shortName evidence="33">gp41</shortName>
        </alternativeName>
    </component>
</protein>
<dbReference type="GO" id="GO:0075512">
    <property type="term" value="P:clathrin-dependent endocytosis of virus by host cell"/>
    <property type="evidence" value="ECO:0007669"/>
    <property type="project" value="UniProtKB-UniRule"/>
</dbReference>
<evidence type="ECO:0000256" key="22">
    <source>
        <dbReference type="ARBA" id="ARBA00022989"/>
    </source>
</evidence>
<dbReference type="GO" id="GO:0005198">
    <property type="term" value="F:structural molecule activity"/>
    <property type="evidence" value="ECO:0007669"/>
    <property type="project" value="UniProtKB-UniRule"/>
</dbReference>
<feature type="topological domain" description="Cytoplasmic" evidence="33">
    <location>
        <begin position="710"/>
        <end position="860"/>
    </location>
</feature>
<evidence type="ECO:0000256" key="11">
    <source>
        <dbReference type="ARBA" id="ARBA00022581"/>
    </source>
</evidence>
<keyword evidence="13 33" id="KW-0165">Cleavage on pair of basic residues</keyword>
<dbReference type="GO" id="GO:0055036">
    <property type="term" value="C:virion membrane"/>
    <property type="evidence" value="ECO:0007669"/>
    <property type="project" value="UniProtKB-SubCell"/>
</dbReference>
<feature type="compositionally biased region" description="Basic and acidic residues" evidence="35">
    <location>
        <begin position="730"/>
        <end position="749"/>
    </location>
</feature>
<feature type="transmembrane region" description="Helical" evidence="34">
    <location>
        <begin position="682"/>
        <end position="709"/>
    </location>
</feature>
<dbReference type="Gene3D" id="2.170.40.20">
    <property type="entry name" value="Human immunodeficiency virus 1, Gp160, envelope glycoprotein"/>
    <property type="match status" value="2"/>
</dbReference>
<reference evidence="38" key="1">
    <citation type="journal article" date="2008" name="Proc. Natl. Acad. Sci. U.S.A.">
        <title>Identification and characterization of transmitted and early founder virus envelopes in primary HIV-1 infection.</title>
        <authorList>
            <person name="Keele B.F."/>
            <person name="Giorgi E.E."/>
            <person name="Salazar-Gonzalez J.F."/>
            <person name="Decker J.M."/>
            <person name="Pham K.T."/>
            <person name="Salazar M.G."/>
            <person name="Sun C."/>
            <person name="Grayson T."/>
            <person name="Wang S."/>
            <person name="Li H."/>
            <person name="Wei X."/>
            <person name="Jiang C."/>
            <person name="Kirchherr J.L."/>
            <person name="Gao F."/>
            <person name="Anderson J.A."/>
            <person name="Ping L.H."/>
            <person name="Swanstrom R."/>
            <person name="Tomaras G.D."/>
            <person name="Blattner W.A."/>
            <person name="Goepfert P.A."/>
            <person name="Kilby J.M."/>
            <person name="Saag M.S."/>
            <person name="Delwart E.L."/>
            <person name="Busch M.P."/>
            <person name="Cohen M.S."/>
            <person name="Montefiori D.C."/>
            <person name="Haynes B.F."/>
            <person name="Gaschen B."/>
            <person name="Athreya G.S."/>
            <person name="Lee H.Y."/>
            <person name="Wood N."/>
            <person name="Seoighe C."/>
            <person name="Perelson A.S."/>
            <person name="Bhattacharya T."/>
            <person name="Korber B.T."/>
            <person name="Hahn B.H."/>
            <person name="Shaw G.M."/>
        </authorList>
    </citation>
    <scope>NUCLEOTIDE SEQUENCE</scope>
    <source>
        <strain evidence="38">63054.04_B7</strain>
    </source>
</reference>
<comment type="function">
    <text evidence="33">Surface protein gp120: Attaches the virus to the host lymphoid cell by binding to the primary receptor CD4. This interaction induces a structural rearrangement creating a high affinity binding site for a chemokine coreceptor like CXCR4 and/or CCR5. Acts as a ligand for CD209/DC-SIGN and CLEC4M/DC-SIGNR, which are respectively found on dendritic cells (DCs), and on endothelial cells of liver sinusoids and lymph node sinuses. These interactions allow capture of viral particles at mucosal surfaces by these cells and subsequent transmission to permissive cells. HIV subverts the migration properties of dendritic cells to gain access to CD4+ T-cells in lymph nodes. Virus transmission to permissive T-cells occurs either in trans (without DCs infection, through viral capture and transmission), or in cis (following DCs productive infection, through the usual CD4-gp120 interaction), thereby inducing a robust infection. In trans infection, bound virions remain infectious over days and it is proposed that they are not degraded, but protected in non-lysosomal acidic organelles within the DCs close to the cell membrane thus contributing to the viral infectious potential during DCs' migration from the periphery to the lymphoid tissues. On arrival at lymphoid tissues, intact virions recycle back to DCs' cell surface allowing virus transmission to CD4+ T-cells.</text>
</comment>
<keyword evidence="14 33" id="KW-0812">Transmembrane</keyword>
<dbReference type="HAMAP" id="MF_04083">
    <property type="entry name" value="HIV_ENV"/>
    <property type="match status" value="1"/>
</dbReference>
<comment type="domain">
    <text evidence="33">The membrane proximal external region (MPER) present in gp41 is a tryptophan-rich region recognized by the antibodies 2F5, Z13, and 4E10. MPER seems to play a role in fusion.</text>
</comment>
<keyword evidence="12 33" id="KW-1162">Viral penetration into host cytoplasm</keyword>
<keyword evidence="11 33" id="KW-0945">Host-virus interaction</keyword>
<keyword evidence="10 33" id="KW-1165">Clathrin-mediated endocytosis of virus by host</keyword>
<evidence type="ECO:0000256" key="13">
    <source>
        <dbReference type="ARBA" id="ARBA00022685"/>
    </source>
</evidence>
<dbReference type="GO" id="GO:0039654">
    <property type="term" value="P:fusion of virus membrane with host endosome membrane"/>
    <property type="evidence" value="ECO:0007669"/>
    <property type="project" value="UniProtKB-UniRule"/>
</dbReference>
<organismHost>
    <name type="scientific">Homo sapiens</name>
    <name type="common">Human</name>
    <dbReference type="NCBI Taxonomy" id="9606"/>
</organismHost>
<evidence type="ECO:0000256" key="21">
    <source>
        <dbReference type="ARBA" id="ARBA00022890"/>
    </source>
</evidence>
<feature type="short sequence motif" description="YXXL motif; contains endocytosis signal" evidence="33">
    <location>
        <begin position="716"/>
        <end position="719"/>
    </location>
</feature>
<dbReference type="GO" id="GO:0019031">
    <property type="term" value="C:viral envelope"/>
    <property type="evidence" value="ECO:0007669"/>
    <property type="project" value="UniProtKB-KW"/>
</dbReference>
<dbReference type="InterPro" id="IPR000777">
    <property type="entry name" value="HIV1_Gp120"/>
</dbReference>
<dbReference type="Pfam" id="PF00516">
    <property type="entry name" value="GP120"/>
    <property type="match status" value="1"/>
</dbReference>
<gene>
    <name evidence="33 38" type="primary">env</name>
</gene>
<evidence type="ECO:0000256" key="35">
    <source>
        <dbReference type="SAM" id="MobiDB-lite"/>
    </source>
</evidence>
<evidence type="ECO:0000256" key="16">
    <source>
        <dbReference type="ARBA" id="ARBA00022729"/>
    </source>
</evidence>
<dbReference type="FunFam" id="2.170.40.20:FF:000003">
    <property type="entry name" value="Envelope glycoprotein gp160"/>
    <property type="match status" value="1"/>
</dbReference>
<feature type="site" description="Cleavage; by host furin" evidence="33">
    <location>
        <begin position="515"/>
        <end position="516"/>
    </location>
</feature>
<proteinExistence type="inferred from homology"/>
<evidence type="ECO:0000256" key="28">
    <source>
        <dbReference type="ARBA" id="ARBA00023180"/>
    </source>
</evidence>
<comment type="caution">
    <text evidence="33 34">Lacks conserved residue(s) required for the propagation of feature annotation.</text>
</comment>
<evidence type="ECO:0000256" key="18">
    <source>
        <dbReference type="ARBA" id="ARBA00022844"/>
    </source>
</evidence>
<reference evidence="38" key="2">
    <citation type="submission" date="2008-03" db="EMBL/GenBank/DDBJ databases">
        <authorList>
            <person name="Salazar-Gonzalez J."/>
        </authorList>
    </citation>
    <scope>NUCLEOTIDE SEQUENCE</scope>
    <source>
        <strain evidence="38">63054.04_B7</strain>
    </source>
</reference>
<dbReference type="Pfam" id="PF00517">
    <property type="entry name" value="GP41"/>
    <property type="match status" value="1"/>
</dbReference>
<keyword evidence="16 33" id="KW-0732">Signal</keyword>
<comment type="domain">
    <text evidence="33 34">The 17 amino acids long immunosuppressive region is present in many retroviral envelope proteins. Synthetic peptides derived from this relatively conserved sequence inhibit immune function in vitro and in vivo.</text>
</comment>
<evidence type="ECO:0000256" key="15">
    <source>
        <dbReference type="ARBA" id="ARBA00022703"/>
    </source>
</evidence>
<evidence type="ECO:0000256" key="5">
    <source>
        <dbReference type="ARBA" id="ARBA00004578"/>
    </source>
</evidence>
<comment type="domain">
    <text evidence="33">Some of the most genetically diverse regions of the viral genome are present in Env. They are called variable regions 1 through 5 (V1 through V5). Coreceptor usage of gp120 is determined mainly by the primary structure of the third variable region (V3) in the outer domain of gp120. The sequence of V3 determines which coreceptor, CCR5 and/or CXCR4 (corresponding to R5/macrophage, X4/T cell and R5X4/T cell and macrophage tropism), is used to trigger the fusion potential of the Env complex, and hence which cells the virus can infect. Binding to CCR5 involves a region adjacent in addition to V3.</text>
</comment>
<keyword evidence="7 33" id="KW-1168">Fusion of virus membrane with host membrane</keyword>
<dbReference type="FunFam" id="2.170.40.20:FF:000001">
    <property type="entry name" value="Envelope glycoprotein gp160"/>
    <property type="match status" value="1"/>
</dbReference>
<dbReference type="SUPFAM" id="SSF58069">
    <property type="entry name" value="Virus ectodomain"/>
    <property type="match status" value="1"/>
</dbReference>
<dbReference type="FunFam" id="1.10.287.210:FF:000001">
    <property type="entry name" value="Envelope glycoprotein gp160"/>
    <property type="match status" value="1"/>
</dbReference>
<evidence type="ECO:0000256" key="31">
    <source>
        <dbReference type="ARBA" id="ARBA00023296"/>
    </source>
</evidence>
<evidence type="ECO:0000256" key="2">
    <source>
        <dbReference type="ARBA" id="ARBA00004433"/>
    </source>
</evidence>
<keyword evidence="30 33" id="KW-0449">Lipoprotein</keyword>
<keyword evidence="19 33" id="KW-1043">Host membrane</keyword>
<keyword evidence="9 33" id="KW-1032">Host cell membrane</keyword>
<feature type="coiled-coil region" evidence="33">
    <location>
        <begin position="637"/>
        <end position="671"/>
    </location>
</feature>
<feature type="chain" id="PRO_5023456828" description="Transmembrane protein gp41" evidence="33">
    <location>
        <begin position="516"/>
        <end position="860"/>
    </location>
</feature>
<feature type="transmembrane region" description="Helical" evidence="34">
    <location>
        <begin position="20"/>
        <end position="41"/>
    </location>
</feature>
<evidence type="ECO:0000256" key="3">
    <source>
        <dbReference type="ARBA" id="ARBA00004505"/>
    </source>
</evidence>
<name>B3UBY3_HV1</name>
<evidence type="ECO:0000259" key="37">
    <source>
        <dbReference type="Pfam" id="PF00517"/>
    </source>
</evidence>
<evidence type="ECO:0000256" key="30">
    <source>
        <dbReference type="ARBA" id="ARBA00023288"/>
    </source>
</evidence>
<dbReference type="SUPFAM" id="SSF56502">
    <property type="entry name" value="gp120 core"/>
    <property type="match status" value="2"/>
</dbReference>
<evidence type="ECO:0000256" key="25">
    <source>
        <dbReference type="ARBA" id="ARBA00023136"/>
    </source>
</evidence>
<comment type="subcellular location">
    <molecule>Surface protein gp120</molecule>
    <subcellularLocation>
        <location evidence="33">Virion membrane</location>
        <topology evidence="33">Peripheral membrane protein</topology>
    </subcellularLocation>
    <subcellularLocation>
        <location evidence="33">Host cell membrane</location>
        <topology evidence="33">Peripheral membrane protein</topology>
    </subcellularLocation>
    <subcellularLocation>
        <location evidence="33">Host endosome membrane</location>
        <topology evidence="33">Single-pass type I membrane protein</topology>
    </subcellularLocation>
    <text evidence="33">The surface protein is not anchored to the viral envelope, but associates with the extravirion surface through its binding to TM. It is probably concentrated at the site of budding and incorporated into the virions possibly by contacts between the cytoplasmic tail of Env and the N-terminus of Gag.</text>
</comment>
<evidence type="ECO:0000256" key="24">
    <source>
        <dbReference type="ARBA" id="ARBA00023054"/>
    </source>
</evidence>
<keyword evidence="24 33" id="KW-0175">Coiled coil</keyword>
<dbReference type="EMBL" id="EU575656">
    <property type="protein sequence ID" value="ACE66142.1"/>
    <property type="molecule type" value="Genomic_RNA"/>
</dbReference>
<comment type="PTM">
    <text evidence="33">Specific enzymatic cleavages in vivo yield mature proteins. Envelope glycoproteins are synthesized as a inactive precursor that is heavily N-glycosylated and processed likely by host cell furin in the Golgi to yield the mature SU and TM proteins. The cleavage site between SU and TM requires the minimal sequence [KR]-X-[KR]-R. About 2 of the 9 disulfide bonds of gp41 are reduced by P4HB/PDI, following binding to CD4 receptor.</text>
</comment>
<evidence type="ECO:0000256" key="9">
    <source>
        <dbReference type="ARBA" id="ARBA00022511"/>
    </source>
</evidence>
<comment type="subunit">
    <text evidence="33">The mature envelope protein (Env) consists of a homotrimer of non-covalently associated gp120-gp41 heterodimers. The resulting complex protrudes from the virus surface as a spike. There seems to be as few as 10 spikes on the average virion. Surface protein gp120 interacts with host CD4, CCR5 and CXCR4. Gp120 also interacts with the C-type lectins CD209/DC-SIGN and CLEC4M/DC-SIGNR (collectively referred to as DC-SIGN(R)). Gp120 and gp41 interact with GalCer. Gp120 interacts with host ITGA4/ITGB7 complex; on CD4+ T-cells, this interaction results in rapid activation of integrin ITGAL/LFA-1, which facilitates efficient cell-to-cell spreading of HIV-1. Gp120 interacts with cell-associated heparan sulfate; this interaction increases virus infectivity on permissive cells and may be involved in infection of CD4- cells.</text>
</comment>
<dbReference type="Gene3D" id="1.10.287.210">
    <property type="match status" value="1"/>
</dbReference>
<comment type="function">
    <text evidence="33">Envelope glycoprotein gp160: Oligomerizes in the host endoplasmic reticulum into predominantly trimers. In a second time, gp160 transits in the host Golgi, where glycosylation is completed. The precursor is then proteolytically cleaved in the trans-Golgi and thereby activated by cellular furin or furin-like proteases to produce gp120 and gp41.</text>
</comment>
<evidence type="ECO:0000256" key="34">
    <source>
        <dbReference type="RuleBase" id="RU363095"/>
    </source>
</evidence>
<organism evidence="38">
    <name type="scientific">Human immunodeficiency virus type 1</name>
    <name type="common">HIV-1</name>
    <dbReference type="NCBI Taxonomy" id="11676"/>
    <lineage>
        <taxon>Viruses</taxon>
        <taxon>Riboviria</taxon>
        <taxon>Pararnavirae</taxon>
        <taxon>Artverviricota</taxon>
        <taxon>Revtraviricetes</taxon>
        <taxon>Ortervirales</taxon>
        <taxon>Retroviridae</taxon>
        <taxon>Orthoretrovirinae</taxon>
        <taxon>Lentivirus</taxon>
        <taxon>Lentivirus humimdef1</taxon>
    </lineage>
</organism>
<dbReference type="InterPro" id="IPR036377">
    <property type="entry name" value="Gp120_core_sf"/>
</dbReference>
<feature type="domain" description="Retroviral envelope protein GP41-like" evidence="37">
    <location>
        <begin position="534"/>
        <end position="723"/>
    </location>
</feature>
<evidence type="ECO:0000256" key="10">
    <source>
        <dbReference type="ARBA" id="ARBA00022570"/>
    </source>
</evidence>
<feature type="chain" id="PRO_5023456827" description="Envelope glycoprotein gp160" evidence="33">
    <location>
        <begin position="32"/>
        <end position="860"/>
    </location>
</feature>
<dbReference type="Gene3D" id="1.20.5.490">
    <property type="entry name" value="Single helix bin"/>
    <property type="match status" value="1"/>
</dbReference>
<comment type="PTM">
    <text evidence="33">Palmitoylation of the transmembrane protein and of Env polyprotein (prior to its proteolytic cleavage) is essential for their association with host cell membrane lipid rafts. Palmitoylation is therefore required for envelope trafficking to classical lipid rafts, but not for viral replication.</text>
</comment>
<keyword evidence="23 33" id="KW-1039">Host endosome</keyword>
<comment type="domain">
    <text evidence="33">The YXXL motif is involved in determining the exact site of viral release at the surface of infected mononuclear cells and promotes endocytosis. YXXL and di-leucine endocytosis motifs interact directly or indirectly with the clathrin adapter complexes, opperate independently, and their activities are not additive.</text>
</comment>
<dbReference type="GO" id="GO:1903911">
    <property type="term" value="P:positive regulation of receptor clustering"/>
    <property type="evidence" value="ECO:0007669"/>
    <property type="project" value="UniProtKB-UniRule"/>
</dbReference>
<dbReference type="GO" id="GO:0019064">
    <property type="term" value="P:fusion of virus membrane with host plasma membrane"/>
    <property type="evidence" value="ECO:0007669"/>
    <property type="project" value="UniProtKB-UniRule"/>
</dbReference>
<evidence type="ECO:0000256" key="23">
    <source>
        <dbReference type="ARBA" id="ARBA00023046"/>
    </source>
</evidence>
<evidence type="ECO:0000256" key="17">
    <source>
        <dbReference type="ARBA" id="ARBA00022804"/>
    </source>
</evidence>
<keyword evidence="25 33" id="KW-0472">Membrane</keyword>
<feature type="disulfide bond" evidence="33">
    <location>
        <begin position="602"/>
        <end position="608"/>
    </location>
</feature>
<feature type="region of interest" description="Disordered" evidence="35">
    <location>
        <begin position="722"/>
        <end position="749"/>
    </location>
</feature>
<feature type="transmembrane region" description="Helical" evidence="34">
    <location>
        <begin position="516"/>
        <end position="541"/>
    </location>
</feature>
<comment type="subcellular location">
    <molecule>Transmembrane protein gp41</molecule>
    <subcellularLocation>
        <location evidence="33">Virion membrane</location>
        <topology evidence="33">Single-pass type I membrane protein</topology>
    </subcellularLocation>
    <subcellularLocation>
        <location evidence="33">Host cell membrane</location>
        <topology evidence="33">Single-pass type I membrane protein</topology>
    </subcellularLocation>
    <subcellularLocation>
        <location evidence="33">Host endosome membrane</location>
        <topology evidence="33">Single-pass type I membrane protein</topology>
    </subcellularLocation>
    <text evidence="33">It is probably concentrated at the site of budding and incorporated into the virions possibly by contacts between the cytoplasmic tail of Env and the N-terminus of Gag.</text>
</comment>
<comment type="miscellaneous">
    <text evidence="33">HIV-1 lineages are divided in three main groups, M (for Major), O (for Outlier), and N (for New, or Non-M, Non-O). The vast majority of strains found worldwide belong to the group M. Group O seems to be endemic to and largely confined to Cameroon and neighboring countries in West Central Africa, where these viruses represent a small minority of HIV-1 strains. The group N is represented by a limited number of isolates from Cameroonian persons. The group M is further subdivided in 9 clades or subtypes (A to D, F to H, J and K).</text>
</comment>
<sequence length="860" mass="97838">MKVKEIRKNYQHLWRWGTMLLGMLMICSAAEQLWVTVYYGVPVWKEANTTLFCASDAKAYDTEAHNVWATHACVPTDPNPQELMLGNVSEEFDMWKNNMVEQMHEDIISLWDQSLKPCVKLTPLCVTLNCTDMENKNITNNSSEKMDKGEIKNCSFNITTNLQEKMQKTYALFYKLDVAPIDDSTTNNSNTNTSIYRLRSCNTSVITQACPKTSFDPIPIHYCTPAGFALLKCKDKKFNGTGSCKNVSTVQCTHGIKPVVSTQLLLNGSLAEEEVEIRSENFTNNVKTIIVQLKEPVVINCTRPNNNTRKSVRIGPGQAFYATGIIGDIRQAHCNLSRRDWNNTLKQIAEKLREQFTNKTIVFNQSSGGDPEITMHSFICGGEFFYCNTTRLFNSTWNATGEENGTKETSDNTTLITLPCRIKQFINMWQEVGKAMYAPPISGQISCSSNITGLLLTRDGGNDNGSGNTEIFRPGGGNMRDNWRSELYRYKVVKIEPLGVAPTKAKRRVVQREKRAIGLGALFLGFLGAAGSTMGAASLMLTVQARHLLSGIVQQQNNLLRAIEAQQHMLQLTVWGIKQLQARVLAVERYLRDQQLLGIWGCSGKHICTTAVPWNASWSNKSYDYIWKNMTWMQWEREINNYTGIIYNLIEESQIQQEKNEKELLELDQWASLWSWFDITKWLWYIKIFIMVVGGLVGLKIVFTVLSIVNRVRQGYSPLSFQTRLPTQRGPDRPEGIEEEGGERGRDRSGQLVNGFLPLIWDDLRSLSLFSYHRLRDLLLIVTRIVELLGRRGWEILKYWWNLLQYWGQELKNSAVSLLDAIAIAIAEGTDRIIEVAQRVFRAILHIPTRIRQGLERALL</sequence>
<dbReference type="InterPro" id="IPR000328">
    <property type="entry name" value="GP41-like"/>
</dbReference>
<feature type="short sequence motif" description="Di-leucine internalization motif" evidence="33">
    <location>
        <begin position="859"/>
        <end position="860"/>
    </location>
</feature>
<keyword evidence="26 33" id="KW-0564">Palmitate</keyword>
<accession>B3UBY3</accession>
<evidence type="ECO:0000256" key="32">
    <source>
        <dbReference type="ARBA" id="ARBA00062028"/>
    </source>
</evidence>
<keyword evidence="17 33" id="KW-1161">Viral attachment to host cell</keyword>
<dbReference type="GO" id="GO:1903908">
    <property type="term" value="P:positive regulation of plasma membrane raft polarization"/>
    <property type="evidence" value="ECO:0007669"/>
    <property type="project" value="UniProtKB-UniRule"/>
</dbReference>
<evidence type="ECO:0000259" key="36">
    <source>
        <dbReference type="Pfam" id="PF00516"/>
    </source>
</evidence>
<evidence type="ECO:0000256" key="4">
    <source>
        <dbReference type="ARBA" id="ARBA00004563"/>
    </source>
</evidence>
<dbReference type="CDD" id="cd09909">
    <property type="entry name" value="HIV-1-like_HR1-HR2"/>
    <property type="match status" value="1"/>
</dbReference>
<feature type="domain" description="Human immunodeficiency virus 1 envelope glycoprotein Gp120" evidence="36">
    <location>
        <begin position="33"/>
        <end position="515"/>
    </location>
</feature>